<dbReference type="InterPro" id="IPR011013">
    <property type="entry name" value="Gal_mutarotase_sf_dom"/>
</dbReference>
<dbReference type="Gene3D" id="1.50.10.10">
    <property type="match status" value="1"/>
</dbReference>
<dbReference type="PANTHER" id="PTHR11051:SF8">
    <property type="entry name" value="PROTEIN-GLUCOSYLGALACTOSYLHYDROXYLYSINE GLUCOSIDASE"/>
    <property type="match status" value="1"/>
</dbReference>
<keyword evidence="2" id="KW-0328">Glycosyltransferase</keyword>
<dbReference type="EMBL" id="BRLB01000005">
    <property type="protein sequence ID" value="GKX29798.1"/>
    <property type="molecule type" value="Genomic_DNA"/>
</dbReference>
<dbReference type="InterPro" id="IPR008928">
    <property type="entry name" value="6-hairpin_glycosidase_sf"/>
</dbReference>
<evidence type="ECO:0000256" key="2">
    <source>
        <dbReference type="ARBA" id="ARBA00022676"/>
    </source>
</evidence>
<evidence type="ECO:0000259" key="6">
    <source>
        <dbReference type="Pfam" id="PF03632"/>
    </source>
</evidence>
<evidence type="ECO:0000256" key="3">
    <source>
        <dbReference type="ARBA" id="ARBA00022679"/>
    </source>
</evidence>
<evidence type="ECO:0000313" key="9">
    <source>
        <dbReference type="EMBL" id="GKX29798.1"/>
    </source>
</evidence>
<dbReference type="GO" id="GO:0030246">
    <property type="term" value="F:carbohydrate binding"/>
    <property type="evidence" value="ECO:0007669"/>
    <property type="project" value="InterPro"/>
</dbReference>
<dbReference type="InterPro" id="IPR005194">
    <property type="entry name" value="Glyco_hydro_65_C"/>
</dbReference>
<keyword evidence="3" id="KW-0808">Transferase</keyword>
<feature type="binding site" evidence="5">
    <location>
        <begin position="600"/>
        <end position="601"/>
    </location>
    <ligand>
        <name>substrate</name>
    </ligand>
</feature>
<dbReference type="Pfam" id="PF03633">
    <property type="entry name" value="Glyco_hydro_65C"/>
    <property type="match status" value="1"/>
</dbReference>
<dbReference type="PIRSF" id="PIRSF036289">
    <property type="entry name" value="Glycosyl_hydrolase_malt_phosph"/>
    <property type="match status" value="1"/>
</dbReference>
<evidence type="ECO:0000256" key="4">
    <source>
        <dbReference type="PIRSR" id="PIRSR036289-50"/>
    </source>
</evidence>
<dbReference type="InterPro" id="IPR017045">
    <property type="entry name" value="Malt_Pase/Glycosyl_Hdrlase"/>
</dbReference>
<gene>
    <name evidence="9" type="ORF">SH1V18_22780</name>
</gene>
<dbReference type="GO" id="GO:0004553">
    <property type="term" value="F:hydrolase activity, hydrolyzing O-glycosyl compounds"/>
    <property type="evidence" value="ECO:0007669"/>
    <property type="project" value="TreeGrafter"/>
</dbReference>
<keyword evidence="10" id="KW-1185">Reference proteome</keyword>
<accession>A0A9W5YCG9</accession>
<dbReference type="InterPro" id="IPR005196">
    <property type="entry name" value="Glyco_hydro_65_N"/>
</dbReference>
<dbReference type="Gene3D" id="2.60.420.10">
    <property type="entry name" value="Maltose phosphorylase, domain 3"/>
    <property type="match status" value="1"/>
</dbReference>
<feature type="binding site" evidence="5">
    <location>
        <begin position="361"/>
        <end position="362"/>
    </location>
    <ligand>
        <name>substrate</name>
    </ligand>
</feature>
<dbReference type="SUPFAM" id="SSF74650">
    <property type="entry name" value="Galactose mutarotase-like"/>
    <property type="match status" value="1"/>
</dbReference>
<dbReference type="InterPro" id="IPR005195">
    <property type="entry name" value="Glyco_hydro_65_M"/>
</dbReference>
<evidence type="ECO:0000259" key="8">
    <source>
        <dbReference type="Pfam" id="PF03636"/>
    </source>
</evidence>
<dbReference type="InterPro" id="IPR037018">
    <property type="entry name" value="GH65_N"/>
</dbReference>
<dbReference type="SUPFAM" id="SSF48208">
    <property type="entry name" value="Six-hairpin glycosidases"/>
    <property type="match status" value="1"/>
</dbReference>
<dbReference type="Pfam" id="PF03636">
    <property type="entry name" value="Glyco_hydro_65N"/>
    <property type="match status" value="1"/>
</dbReference>
<dbReference type="Pfam" id="PF03632">
    <property type="entry name" value="Glyco_hydro_65m"/>
    <property type="match status" value="1"/>
</dbReference>
<name>A0A9W5YCG9_9FIRM</name>
<feature type="domain" description="Glycoside hydrolase family 65 N-terminal" evidence="8">
    <location>
        <begin position="10"/>
        <end position="266"/>
    </location>
</feature>
<organism evidence="9 10">
    <name type="scientific">Vallitalea longa</name>
    <dbReference type="NCBI Taxonomy" id="2936439"/>
    <lineage>
        <taxon>Bacteria</taxon>
        <taxon>Bacillati</taxon>
        <taxon>Bacillota</taxon>
        <taxon>Clostridia</taxon>
        <taxon>Lachnospirales</taxon>
        <taxon>Vallitaleaceae</taxon>
        <taxon>Vallitalea</taxon>
    </lineage>
</organism>
<comment type="caution">
    <text evidence="9">The sequence shown here is derived from an EMBL/GenBank/DDBJ whole genome shotgun (WGS) entry which is preliminary data.</text>
</comment>
<proteinExistence type="inferred from homology"/>
<keyword evidence="9" id="KW-0378">Hydrolase</keyword>
<feature type="domain" description="Glycoside hydrolase family 65 C-terminal" evidence="7">
    <location>
        <begin position="697"/>
        <end position="756"/>
    </location>
</feature>
<sequence length="760" mass="88267">MNDINVWGLTEKEIDTTKYSLNATLFALGNGYIGTRGNFEEGLELEEYDGTFINGFYDYYDLSYGEKYKGYPSRSHAMLNVTNGKKIDIYINGELFNVEKGTTKDYIREINFRKGVLTRKLTWISPRGDEISFESERLISFYEKHLLLSKVKITPINFDGSIKIISSINGNVKNITKENDPRIGVEFNGDELRVIKSSIDDNIGKIISRTKSSDLGLVCVMSNRLDCTGECSTSYTEYNELVSHTYDVKAMKNEPIILQKYVLYKTYKYVEDNIEKITSDNLIILLKEVMDNGYKFYKCKQKDYLDEFWYNSDISIDGDDSVQQGVRFNMYHLLQSVGRDGLTNISAKGLTGEGYEGHYFWDTEIYILPFFIYTNPDIAKELVEYRYNLLEAARKRGKEMQYDKGALYPWRTINGEECSAYFPAGTAQYHINADIAYSICKYIEASEDEDFLVEKGVEILVETARLWLEIGQFNDDGKFHICCVTGPDEYTAIVNNNVYTNFMAANNLKNAYEAVIFLKNKYPLKYRELADNLNIDEVEINKFHEAYINIYIPYDEDKKIYPQDDSFFQKPAWDFEKSKGKYPLLMHYHPINIYRAQVCKQADLILLEFILNDLFDDKQKKRDYDYYEKITTHDSSLSTCIFSIMANELGYYHKAYDYFIHSVRTDIDDIHNNTTAGVHTANMAGTWMSIIFGFGGMREEKGMLRFSPHLPEKWTSYSFRISFKGRKILVSVDEKGVEYKLLNGDPIVIYNKEEKLELKR</sequence>
<dbReference type="GO" id="GO:0005975">
    <property type="term" value="P:carbohydrate metabolic process"/>
    <property type="evidence" value="ECO:0007669"/>
    <property type="project" value="InterPro"/>
</dbReference>
<dbReference type="Gene3D" id="2.70.98.40">
    <property type="entry name" value="Glycoside hydrolase, family 65, N-terminal domain"/>
    <property type="match status" value="1"/>
</dbReference>
<reference evidence="9" key="1">
    <citation type="submission" date="2022-06" db="EMBL/GenBank/DDBJ databases">
        <title>Vallitalea longa sp. nov., an anaerobic bacterium isolated from marine sediment.</title>
        <authorList>
            <person name="Hirano S."/>
            <person name="Terahara T."/>
            <person name="Mori K."/>
            <person name="Hamada M."/>
            <person name="Matsumoto R."/>
            <person name="Kobayashi T."/>
        </authorList>
    </citation>
    <scope>NUCLEOTIDE SEQUENCE</scope>
    <source>
        <strain evidence="9">SH18-1</strain>
    </source>
</reference>
<evidence type="ECO:0000256" key="5">
    <source>
        <dbReference type="PIRSR" id="PIRSR036289-51"/>
    </source>
</evidence>
<evidence type="ECO:0000256" key="1">
    <source>
        <dbReference type="ARBA" id="ARBA00006768"/>
    </source>
</evidence>
<dbReference type="PANTHER" id="PTHR11051">
    <property type="entry name" value="GLYCOSYL HYDROLASE-RELATED"/>
    <property type="match status" value="1"/>
</dbReference>
<dbReference type="GO" id="GO:0016757">
    <property type="term" value="F:glycosyltransferase activity"/>
    <property type="evidence" value="ECO:0007669"/>
    <property type="project" value="UniProtKB-KW"/>
</dbReference>
<feature type="active site" description="Proton donor" evidence="4">
    <location>
        <position position="489"/>
    </location>
</feature>
<feature type="domain" description="Glycoside hydrolase family 65 central catalytic" evidence="6">
    <location>
        <begin position="327"/>
        <end position="688"/>
    </location>
</feature>
<dbReference type="RefSeq" id="WP_281815470.1">
    <property type="nucleotide sequence ID" value="NZ_BRLB01000005.1"/>
</dbReference>
<evidence type="ECO:0000313" key="10">
    <source>
        <dbReference type="Proteomes" id="UP001144256"/>
    </source>
</evidence>
<dbReference type="InterPro" id="IPR012341">
    <property type="entry name" value="6hp_glycosidase-like_sf"/>
</dbReference>
<comment type="similarity">
    <text evidence="1">Belongs to the glycosyl hydrolase 65 family.</text>
</comment>
<protein>
    <submittedName>
        <fullName evidence="9">Glycosyl hydrolase</fullName>
    </submittedName>
</protein>
<dbReference type="AlphaFoldDB" id="A0A9W5YCG9"/>
<evidence type="ECO:0000259" key="7">
    <source>
        <dbReference type="Pfam" id="PF03633"/>
    </source>
</evidence>
<dbReference type="Proteomes" id="UP001144256">
    <property type="component" value="Unassembled WGS sequence"/>
</dbReference>